<accession>A0A3B1B6N3</accession>
<evidence type="ECO:0000313" key="2">
    <source>
        <dbReference type="EMBL" id="VAX13889.1"/>
    </source>
</evidence>
<name>A0A3B1B6N3_9ZZZZ</name>
<dbReference type="PANTHER" id="PTHR35812:SF1">
    <property type="entry name" value="LIPOPROTEIN"/>
    <property type="match status" value="1"/>
</dbReference>
<protein>
    <recommendedName>
        <fullName evidence="1">Lcl C-terminal domain-containing protein</fullName>
    </recommendedName>
</protein>
<dbReference type="InterPro" id="IPR011460">
    <property type="entry name" value="Lcl_C"/>
</dbReference>
<proteinExistence type="predicted"/>
<evidence type="ECO:0000259" key="1">
    <source>
        <dbReference type="Pfam" id="PF07603"/>
    </source>
</evidence>
<reference evidence="2" key="1">
    <citation type="submission" date="2018-06" db="EMBL/GenBank/DDBJ databases">
        <authorList>
            <person name="Zhirakovskaya E."/>
        </authorList>
    </citation>
    <scope>NUCLEOTIDE SEQUENCE</scope>
</reference>
<feature type="domain" description="Lcl C-terminal" evidence="1">
    <location>
        <begin position="43"/>
        <end position="171"/>
    </location>
</feature>
<organism evidence="2">
    <name type="scientific">hydrothermal vent metagenome</name>
    <dbReference type="NCBI Taxonomy" id="652676"/>
    <lineage>
        <taxon>unclassified sequences</taxon>
        <taxon>metagenomes</taxon>
        <taxon>ecological metagenomes</taxon>
    </lineage>
</organism>
<dbReference type="EMBL" id="UOFZ01000144">
    <property type="protein sequence ID" value="VAX13889.1"/>
    <property type="molecule type" value="Genomic_DNA"/>
</dbReference>
<dbReference type="AlphaFoldDB" id="A0A3B1B6N3"/>
<sequence length="174" mass="18937">MIRLMTFCLCLLFAGIPPVQAQTCNNAIPASAPASRYQVHANGTVTDRQTGLMWKQCAEGLSGAECATGKAATLTWQQALQRSSTLNVSGGFAGHTDWRLPNLKELQSLREVSCYSPAINTTIFPSTGGLSVFWSSSPGANVSNNAWYVFFDDGNSYNDDRSFNFRVRLVRSGQ</sequence>
<dbReference type="Pfam" id="PF07603">
    <property type="entry name" value="Lcl_C"/>
    <property type="match status" value="1"/>
</dbReference>
<gene>
    <name evidence="2" type="ORF">MNBD_GAMMA24-627</name>
</gene>
<dbReference type="PANTHER" id="PTHR35812">
    <property type="entry name" value="LIPOPROTEIN"/>
    <property type="match status" value="1"/>
</dbReference>